<dbReference type="GO" id="GO:0005634">
    <property type="term" value="C:nucleus"/>
    <property type="evidence" value="ECO:0007669"/>
    <property type="project" value="TreeGrafter"/>
</dbReference>
<feature type="region of interest" description="Disordered" evidence="1">
    <location>
        <begin position="3053"/>
        <end position="3082"/>
    </location>
</feature>
<feature type="compositionally biased region" description="Polar residues" evidence="1">
    <location>
        <begin position="1498"/>
        <end position="1510"/>
    </location>
</feature>
<dbReference type="GeneID" id="94428765"/>
<feature type="compositionally biased region" description="Polar residues" evidence="1">
    <location>
        <begin position="3053"/>
        <end position="3072"/>
    </location>
</feature>
<dbReference type="PROSITE" id="PS00972">
    <property type="entry name" value="USP_1"/>
    <property type="match status" value="1"/>
</dbReference>
<feature type="compositionally biased region" description="Acidic residues" evidence="1">
    <location>
        <begin position="1745"/>
        <end position="1755"/>
    </location>
</feature>
<feature type="region of interest" description="Disordered" evidence="1">
    <location>
        <begin position="2265"/>
        <end position="2300"/>
    </location>
</feature>
<feature type="region of interest" description="Disordered" evidence="1">
    <location>
        <begin position="4009"/>
        <end position="4040"/>
    </location>
</feature>
<feature type="region of interest" description="Disordered" evidence="1">
    <location>
        <begin position="1359"/>
        <end position="1398"/>
    </location>
</feature>
<dbReference type="GO" id="GO:0004843">
    <property type="term" value="F:cysteine-type deubiquitinase activity"/>
    <property type="evidence" value="ECO:0007669"/>
    <property type="project" value="InterPro"/>
</dbReference>
<keyword evidence="4" id="KW-1185">Reference proteome</keyword>
<feature type="region of interest" description="Disordered" evidence="1">
    <location>
        <begin position="372"/>
        <end position="491"/>
    </location>
</feature>
<feature type="compositionally biased region" description="Acidic residues" evidence="1">
    <location>
        <begin position="3453"/>
        <end position="3464"/>
    </location>
</feature>
<dbReference type="InterPro" id="IPR038765">
    <property type="entry name" value="Papain-like_cys_pep_sf"/>
</dbReference>
<feature type="region of interest" description="Disordered" evidence="1">
    <location>
        <begin position="2144"/>
        <end position="2228"/>
    </location>
</feature>
<feature type="region of interest" description="Disordered" evidence="1">
    <location>
        <begin position="1689"/>
        <end position="1791"/>
    </location>
</feature>
<feature type="region of interest" description="Disordered" evidence="1">
    <location>
        <begin position="1928"/>
        <end position="1952"/>
    </location>
</feature>
<feature type="compositionally biased region" description="Basic and acidic residues" evidence="1">
    <location>
        <begin position="1382"/>
        <end position="1398"/>
    </location>
</feature>
<protein>
    <submittedName>
        <fullName evidence="3">Ubiquitin carboxyl-terminal</fullName>
    </submittedName>
</protein>
<feature type="compositionally biased region" description="Basic and acidic residues" evidence="1">
    <location>
        <begin position="1772"/>
        <end position="1791"/>
    </location>
</feature>
<dbReference type="PROSITE" id="PS50235">
    <property type="entry name" value="USP_3"/>
    <property type="match status" value="1"/>
</dbReference>
<feature type="compositionally biased region" description="Basic and acidic residues" evidence="1">
    <location>
        <begin position="885"/>
        <end position="899"/>
    </location>
</feature>
<feature type="region of interest" description="Disordered" evidence="1">
    <location>
        <begin position="4088"/>
        <end position="4110"/>
    </location>
</feature>
<accession>A0A2C6KXT5</accession>
<feature type="compositionally biased region" description="Polar residues" evidence="1">
    <location>
        <begin position="998"/>
        <end position="1010"/>
    </location>
</feature>
<feature type="compositionally biased region" description="Basic and acidic residues" evidence="1">
    <location>
        <begin position="3440"/>
        <end position="3452"/>
    </location>
</feature>
<feature type="region of interest" description="Disordered" evidence="1">
    <location>
        <begin position="2862"/>
        <end position="2881"/>
    </location>
</feature>
<proteinExistence type="predicted"/>
<dbReference type="Proteomes" id="UP000221165">
    <property type="component" value="Unassembled WGS sequence"/>
</dbReference>
<feature type="region of interest" description="Disordered" evidence="1">
    <location>
        <begin position="1"/>
        <end position="28"/>
    </location>
</feature>
<dbReference type="Gene3D" id="3.90.70.10">
    <property type="entry name" value="Cysteine proteinases"/>
    <property type="match status" value="3"/>
</dbReference>
<feature type="compositionally biased region" description="Basic and acidic residues" evidence="1">
    <location>
        <begin position="2274"/>
        <end position="2284"/>
    </location>
</feature>
<reference evidence="3 4" key="1">
    <citation type="journal article" date="2017" name="Int. J. Parasitol.">
        <title>The genome of the protozoan parasite Cystoisospora suis and a reverse vaccinology approach to identify vaccine candidates.</title>
        <authorList>
            <person name="Palmieri N."/>
            <person name="Shrestha A."/>
            <person name="Ruttkowski B."/>
            <person name="Beck T."/>
            <person name="Vogl C."/>
            <person name="Tomley F."/>
            <person name="Blake D.P."/>
            <person name="Joachim A."/>
        </authorList>
    </citation>
    <scope>NUCLEOTIDE SEQUENCE [LARGE SCALE GENOMIC DNA]</scope>
    <source>
        <strain evidence="3 4">Wien I</strain>
    </source>
</reference>
<dbReference type="VEuPathDB" id="ToxoDB:CSUI_005378"/>
<dbReference type="GO" id="GO:0016579">
    <property type="term" value="P:protein deubiquitination"/>
    <property type="evidence" value="ECO:0007669"/>
    <property type="project" value="InterPro"/>
</dbReference>
<feature type="compositionally biased region" description="Basic and acidic residues" evidence="1">
    <location>
        <begin position="1632"/>
        <end position="1648"/>
    </location>
</feature>
<feature type="domain" description="USP" evidence="2">
    <location>
        <begin position="723"/>
        <end position="1256"/>
    </location>
</feature>
<sequence length="4146" mass="445538">MTVDRGGLGPPPRTFRHSVVRPQHHGKLGRRAAVESKELCGKPSLADHCCFGDLLFTYNLRHGFSVPRETQQDAHPMSVFGVGEFKTGVWGKGGGAACSGGGGGGGCVVGTKKGKGGDTSHQRQKELQQQMSVVRWLLSLTAHRALPTSVRSSYCWGRSSVNEMACAPHHSDDQGGGEHEEPCVKGERKWLPRTSMSSPTAHFSTSVFTSQSAGSSKQGLPREGRQGLYSAFWKKLPSGSSAPLGLRQCQYVGLENLGATCYMNVYLQTLFMNVHFRDFLLSLPTLGELEQLEARGQKLSGLCDGVRIDSGGALTETMEKAKATSALCTEVDAKAKTIVDEDHQREKGDAPGDLADALCQDLGCVSGHISAGGKGVEASGTKPECINRSDGERQLEATEEVDHLESKQCERPSSPGMFHLPPQTSSIKLREEKSDLLPSPVEMTYGVETETERGSQTKRSLSQSPESNLGGGQGFHRDSGTHNTHNWDNTSEGCPGIVVSFPPHGPHPSAELETRDLPAVGMIEQSPNGCIDRAIELRDAPEGGDDEEHRRSVHASRCSDGIQMKNCKSSCGPYHTLSANAEGLANDAGGVSDELGNIPQVAADCSDCDSGATSFSVPATAKEDHEVMSDCREIVKGPESAPAGTYECRGRGEVDERTSVVASDSEKPRTDAGELESFPEYEVAVFDGRDQITELQRRQEARSTLVHCDCDSPLRSGVAARQSDLQQLGSHMYAGTENMKQQDSRVGKERMLSDVKRRLWCDWRQKVAEQDVCTVLSSQRYMLVSSLQRIFAELQEGVQAAVRPDTVADLLADDLSFQEDANELQHRLFEILEGELGGRDSPLNFLGTLFGGRLRQTVQCKHCAYSGDKEEYFFQLNCCHKSQHNRPEINDKQRSDASRSKSSHGFTETTDHVASSVGSPVASGNHGLSDALETEPVSAERRRSQRKSTAAIGHLGLVGDPGSQEKKTSVKCNENTRHLSSFRSLTTPPKNHSRRSKTFQSGRSIDSASLSKAGGGRTEVESKCRHTSTTAGRGGDQGEEWSSISQSEEGGNKIEDKKHVWRLEEDMAQQYQRTEHLRGDSKYLCPQCGEKREAKKRTQLSLLPPYLQLVVLRYSIEVKKQTGEWVRRKIHEELEVPIVMDVSGCCTEDCQIGNPDGSTLPVSQASPAAHHYHLFGILEHQGASATSGHYTAIIRDLREKAGALVATPSRRRPWNICGGPVSSVCRPSTFAPGGLLAALSCAPPVERGGLLCYPRRQQRRPNNSSDCGSRFAYSKGQGDSWTDESPPGRSDPPHDHTEEEGLRQSDSGSFNCPKRESTSVGDAEIPLSHGRKRDPSYLRQAGLVDLSGDEPPTSLVVSRMESRLRPPPEAEVSASLPHKVKDRGPVDGKSADSALEEHSCRTARGANIAREQNTVLPGKEAEHSGQELTSSGAVSQRLMNGVDDIQELSSAQRICREVADFSVETAGTSDCSQNGTSRFLPMSSHQVTQECGSEETATRITRSKSTPTSPDQRRLWNPAGAHLSSEPASLEFYLRGGRATRQRSPSHAVATGLQTCLSHASLSQSATTSEDDSLEGDGGQVYAADPEGNKTRYSPRPHGNPTVSCGVRAGCSKNREMTVRSQGGRAVSPQESAERKKTGGEGEPRDTLGDVGQNRTPECELYPSKRRCVLRNSPNQANGDMCVSSRELEAGEGRNRSWAKNGKRREVTPTLQRRQCKRTCRNMASGGGHQGVPSCEVQETNDSQGSDDVEIEEEPVGLPGLNEANQLNGRSGESRGRKHSTVERRSRREKGLLERGDVEALIASTLAVDEELELDEEGEPISSRPDAVWGQPAVERAMGAQNFMRPGVKITRPRWPWVRFDDSKVSPFSLPGTTASCGSSKLSLSPDGTEGGTKVEYNSEADAAVPVYPGTHSFSRCPSVATTPCSSFYPPDPLNSSSSPRGRSNQGRQAHDVAAAAERLDMAASSTGRSPPKCVRLSSRSVYMVTYVRADLCAEQEDLPLPDGLQRLVDEKSSLIYDEARELHHRQEILLNYVQDRQAYLQQLLKQTLPTALRNLERERVERIQREPLHGRIARSRLRAPVTENMVLNIQQRLSLLPQLKQVSFVPRSWWLQFVRGIDYPSLAACLPSDLVPDRDPHNRNAICLTPDKGVGRSKEAIRSSPPPCAPRPLLSPDASGTSPAEISKRNSMPVDLSGDACKVLSPLERETEDEGGSGELNSLLPLKDETDVEQGGNVVKLARQEKTKVVEHSSTEELARCFLQTNGSEEATGAGDSHAESDPREAEDNTDAGGCLAENEDSSNANLLLSGVATQAGRSTEGVHRENRGDSLSVTTPTSCSPARLGVARPGVRSPDLSSSAISKRGTDEQAGIPVASASCDVVLSSSRAACHSLPSSPGAAPSPSPVIQPLVEESSTAKSGCSPVGEGGIPPPVSTPIVTSRLRTPQRHEVDYTGILCPHFLKDFRVGTSPQDKFHSYVADTKMESRWSREMAPSAADSEAREQFLHNRRSQGRLPAFSSTVLVGGGESELQEDEERMLTDKTYPIEKLLNVKDLCGTQGVDPLCIWTGEAKALPTAVLSSVFSSFNLSASIPDPRAVPNLCCLCSAALSGLVDFFSEQQRSVEAMLEALKEQKVIPVVRDPSNVAHPLAVSRSRGTDGSFKKRGRGRVVKTDDQAPSESDGVIELESWQVMKEMGAAGSGSTNREEESESLGVPRIRDAPGLEESKEAGRRVAVASLVAQQVPADDLLTGKEKELNEGQQVPPPAELTGTLSPQVPGDTAMRGSEAQLPGQKGLSVPYEAKDGPRVGAECYPSDGRDVVSDSGPADSASVSAPTVHSGGTCGHDCQKSSSSPLLAIPLEERPIPSATELVSSPRGRLSSNQTLCASPDNAAAAVCWKTETAPPVSGSRHKPENDPSGTSASLGSSPPVVSGEQPACPPRPLGHCATEEPRDELLSSTGSEPVCSLGREGAAAASATLATEKFPGEGRLCSVHAETVPAAAQSLCAPGVEEVSGQLSSSLKTPDALLTALPPLASTGCSVLLSTSPCSESPTQKLFASGDVSGSTPDLVSSSPEYTSRLKHNSHPDVLPAVPSGSAGEESPQIAVVCDAEAATKTLGRNPCVSDALPADMDASEVSIYSFPSPQVSPAASVALKQDSTIVKTPSSKLRNTLTINWCPGLGASALQVAVSESAPTPDVADSEKAHSPLPGSGRSTEVPDVAATEVLPGWRSSFFSSLPPRSLRQMIPEYVYVSRRPLQRLFHMHACFLSLCSLPSVSSPVAASCQGLMPSSSAPHMKDVRALRAKMKREGKQSRERYLFWLTLSDVRREVSLGRKVCGVSASGEKSADKSERATLSGQEEERTESGPAGIDASEEATEGYSSDGLATAPGSPSRTAGEETGIQVRKGGKTEIPDNPPSSSGDNACTRFDCATIRSGRRKKEKKGRGAEDSRSREEGGEGEADNQDSDELTANGGDLLDFSADLLCPHSHLRVHGLNSKAKLQQRFLVPTRAVLNFLEFEREKAPLYRELGVPRPLTFTCSAFVSQYAHECPVCLEEQHTGNQRRQQWRDRMTEEQKALSHVIGKRWRLKKESAPWSKSAPALPREGCFFFVSTAWRLQWVAYSCSADAAQGETLAPGPLDNSALICACPNRGLKFDPSDTLLSPEYLADPPESETDNYILVHEDDIALLERFGLQGFRKPENKAMCVQVKHVPKDGASLLSSSPPTMAAAFNFPGLKPCEACVRKERCNPCGLYDFRTVELPLQPRHVAESNDACGQGVPPGGGRRSRSRKASFRSATADQVKLPVSGETEIECLLAQVAAYRPEGDDTKGTLVFLEGPPREIRYFSSASSPGKALIPSSASRSCPIFADLNAPANRAPQDPAAVLETTQYASYSVASLCSLPSRAGGDGRFPFSSSQEDAPGAGRRGGFESLSVPTDTLAPVTSSSSTSCAADGDPRVETIPLQHVVCLSLYEGKSSRLRDLGLPVNSSWRLVYELFQAPVDDGAAGEYPVGKNESGETGSRGTARVIGNADGPPTPWTSVRDQECIPSHRSGIQGVARERTAQGNSFEDVHKQKENNLEHSREELVVQGDGMESTDAGSGSGRVAGGEHSVSTALVDERSRELECELCTSGSDDVSGVILIEDEEKGE</sequence>
<feature type="region of interest" description="Disordered" evidence="1">
    <location>
        <begin position="1562"/>
        <end position="1658"/>
    </location>
</feature>
<feature type="compositionally biased region" description="Polar residues" evidence="1">
    <location>
        <begin position="1040"/>
        <end position="1049"/>
    </location>
</feature>
<feature type="region of interest" description="Disordered" evidence="1">
    <location>
        <begin position="1256"/>
        <end position="1336"/>
    </location>
</feature>
<feature type="region of interest" description="Disordered" evidence="1">
    <location>
        <begin position="2899"/>
        <end position="2957"/>
    </location>
</feature>
<feature type="compositionally biased region" description="Polar residues" evidence="1">
    <location>
        <begin position="2327"/>
        <end position="2338"/>
    </location>
</feature>
<feature type="compositionally biased region" description="Polar residues" evidence="1">
    <location>
        <begin position="970"/>
        <end position="990"/>
    </location>
</feature>
<feature type="region of interest" description="Disordered" evidence="1">
    <location>
        <begin position="2647"/>
        <end position="2677"/>
    </location>
</feature>
<dbReference type="SUPFAM" id="SSF54001">
    <property type="entry name" value="Cysteine proteinases"/>
    <property type="match status" value="1"/>
</dbReference>
<feature type="region of interest" description="Disordered" evidence="1">
    <location>
        <begin position="3767"/>
        <end position="3795"/>
    </location>
</feature>
<feature type="compositionally biased region" description="Polar residues" evidence="1">
    <location>
        <begin position="1465"/>
        <end position="1491"/>
    </location>
</feature>
<feature type="region of interest" description="Disordered" evidence="1">
    <location>
        <begin position="2414"/>
        <end position="2434"/>
    </location>
</feature>
<gene>
    <name evidence="3" type="ORF">CSUI_005378</name>
</gene>
<feature type="compositionally biased region" description="Low complexity" evidence="1">
    <location>
        <begin position="913"/>
        <end position="924"/>
    </location>
</feature>
<evidence type="ECO:0000313" key="3">
    <source>
        <dbReference type="EMBL" id="PHJ20784.1"/>
    </source>
</evidence>
<feature type="compositionally biased region" description="Basic residues" evidence="1">
    <location>
        <begin position="14"/>
        <end position="28"/>
    </location>
</feature>
<feature type="compositionally biased region" description="Basic and acidic residues" evidence="1">
    <location>
        <begin position="1291"/>
        <end position="1303"/>
    </location>
</feature>
<dbReference type="RefSeq" id="XP_067922470.1">
    <property type="nucleotide sequence ID" value="XM_068065554.1"/>
</dbReference>
<feature type="compositionally biased region" description="Polar residues" evidence="1">
    <location>
        <begin position="1934"/>
        <end position="1948"/>
    </location>
</feature>
<evidence type="ECO:0000313" key="4">
    <source>
        <dbReference type="Proteomes" id="UP000221165"/>
    </source>
</evidence>
<dbReference type="InterPro" id="IPR050164">
    <property type="entry name" value="Peptidase_C19"/>
</dbReference>
<dbReference type="GO" id="GO:0005829">
    <property type="term" value="C:cytosol"/>
    <property type="evidence" value="ECO:0007669"/>
    <property type="project" value="TreeGrafter"/>
</dbReference>
<feature type="region of interest" description="Disordered" evidence="1">
    <location>
        <begin position="3337"/>
        <end position="3469"/>
    </location>
</feature>
<dbReference type="PANTHER" id="PTHR24006">
    <property type="entry name" value="UBIQUITIN CARBOXYL-TERMINAL HYDROLASE"/>
    <property type="match status" value="1"/>
</dbReference>
<dbReference type="InterPro" id="IPR001394">
    <property type="entry name" value="Peptidase_C19_UCH"/>
</dbReference>
<dbReference type="InterPro" id="IPR018200">
    <property type="entry name" value="USP_CS"/>
</dbReference>
<feature type="region of interest" description="Disordered" evidence="1">
    <location>
        <begin position="1465"/>
        <end position="1522"/>
    </location>
</feature>
<name>A0A2C6KXT5_9APIC</name>
<evidence type="ECO:0000256" key="1">
    <source>
        <dbReference type="SAM" id="MobiDB-lite"/>
    </source>
</evidence>
<feature type="region of interest" description="Disordered" evidence="1">
    <location>
        <begin position="3187"/>
        <end position="3213"/>
    </location>
</feature>
<dbReference type="OrthoDB" id="289038at2759"/>
<feature type="compositionally biased region" description="Basic and acidic residues" evidence="1">
    <location>
        <begin position="2713"/>
        <end position="2725"/>
    </location>
</feature>
<feature type="compositionally biased region" description="Polar residues" evidence="1">
    <location>
        <begin position="2913"/>
        <end position="2922"/>
    </location>
</feature>
<dbReference type="EMBL" id="MIGC01002602">
    <property type="protein sequence ID" value="PHJ20784.1"/>
    <property type="molecule type" value="Genomic_DNA"/>
</dbReference>
<dbReference type="PROSITE" id="PS00973">
    <property type="entry name" value="USP_2"/>
    <property type="match status" value="1"/>
</dbReference>
<feature type="region of interest" description="Disordered" evidence="1">
    <location>
        <begin position="2312"/>
        <end position="2366"/>
    </location>
</feature>
<evidence type="ECO:0000259" key="2">
    <source>
        <dbReference type="PROSITE" id="PS50235"/>
    </source>
</evidence>
<feature type="compositionally biased region" description="Polar residues" evidence="1">
    <location>
        <begin position="481"/>
        <end position="491"/>
    </location>
</feature>
<comment type="caution">
    <text evidence="3">The sequence shown here is derived from an EMBL/GenBank/DDBJ whole genome shotgun (WGS) entry which is preliminary data.</text>
</comment>
<feature type="compositionally biased region" description="Basic and acidic residues" evidence="1">
    <location>
        <begin position="385"/>
        <end position="410"/>
    </location>
</feature>
<feature type="region of interest" description="Disordered" evidence="1">
    <location>
        <begin position="2692"/>
        <end position="2725"/>
    </location>
</feature>
<organism evidence="3 4">
    <name type="scientific">Cystoisospora suis</name>
    <dbReference type="NCBI Taxonomy" id="483139"/>
    <lineage>
        <taxon>Eukaryota</taxon>
        <taxon>Sar</taxon>
        <taxon>Alveolata</taxon>
        <taxon>Apicomplexa</taxon>
        <taxon>Conoidasida</taxon>
        <taxon>Coccidia</taxon>
        <taxon>Eucoccidiorida</taxon>
        <taxon>Eimeriorina</taxon>
        <taxon>Sarcocystidae</taxon>
        <taxon>Cystoisospora</taxon>
    </lineage>
</organism>
<feature type="region of interest" description="Disordered" evidence="1">
    <location>
        <begin position="2753"/>
        <end position="2848"/>
    </location>
</feature>
<dbReference type="Pfam" id="PF00443">
    <property type="entry name" value="UCH"/>
    <property type="match status" value="2"/>
</dbReference>
<feature type="region of interest" description="Disordered" evidence="1">
    <location>
        <begin position="884"/>
        <end position="1056"/>
    </location>
</feature>
<dbReference type="InterPro" id="IPR028889">
    <property type="entry name" value="USP"/>
</dbReference>
<feature type="compositionally biased region" description="Polar residues" evidence="1">
    <location>
        <begin position="457"/>
        <end position="467"/>
    </location>
</feature>